<dbReference type="AlphaFoldDB" id="A0A7S0BM36"/>
<protein>
    <submittedName>
        <fullName evidence="2">Uncharacterized protein</fullName>
    </submittedName>
</protein>
<organism evidence="2">
    <name type="scientific">Rhodosorus marinus</name>
    <dbReference type="NCBI Taxonomy" id="101924"/>
    <lineage>
        <taxon>Eukaryota</taxon>
        <taxon>Rhodophyta</taxon>
        <taxon>Stylonematophyceae</taxon>
        <taxon>Stylonematales</taxon>
        <taxon>Stylonemataceae</taxon>
        <taxon>Rhodosorus</taxon>
    </lineage>
</organism>
<accession>A0A7S0BM36</accession>
<sequence length="137" mass="15032">MVVVLLPLNQETPFGLELPLVRTTPDQPAIVYRLLEITDSTTPMILNRAAEAGVPSPKDQYGTERNLPDLDDSAGLTSHKRHPYLLKTFVRVLDSTDASALLRLIRSSGTLGRAVSAIVNKEGDSGLYQAPHRASWR</sequence>
<name>A0A7S0BM36_9RHOD</name>
<dbReference type="EMBL" id="HBEK01012841">
    <property type="protein sequence ID" value="CAD8397051.1"/>
    <property type="molecule type" value="Transcribed_RNA"/>
</dbReference>
<reference evidence="2" key="1">
    <citation type="submission" date="2021-01" db="EMBL/GenBank/DDBJ databases">
        <authorList>
            <person name="Corre E."/>
            <person name="Pelletier E."/>
            <person name="Niang G."/>
            <person name="Scheremetjew M."/>
            <person name="Finn R."/>
            <person name="Kale V."/>
            <person name="Holt S."/>
            <person name="Cochrane G."/>
            <person name="Meng A."/>
            <person name="Brown T."/>
            <person name="Cohen L."/>
        </authorList>
    </citation>
    <scope>NUCLEOTIDE SEQUENCE</scope>
    <source>
        <strain evidence="2">UTEX LB 2760</strain>
    </source>
</reference>
<evidence type="ECO:0000313" key="2">
    <source>
        <dbReference type="EMBL" id="CAD8397051.1"/>
    </source>
</evidence>
<gene>
    <name evidence="2" type="ORF">RMAR0315_LOCUS7039</name>
</gene>
<feature type="region of interest" description="Disordered" evidence="1">
    <location>
        <begin position="53"/>
        <end position="74"/>
    </location>
</feature>
<proteinExistence type="predicted"/>
<evidence type="ECO:0000256" key="1">
    <source>
        <dbReference type="SAM" id="MobiDB-lite"/>
    </source>
</evidence>